<name>A0A133VKK4_9EURY</name>
<keyword evidence="3 5" id="KW-0808">Transferase</keyword>
<comment type="similarity">
    <text evidence="1 5">Belongs to the alpha-IPM synthase/homocitrate synthase family.</text>
</comment>
<dbReference type="SUPFAM" id="SSF51569">
    <property type="entry name" value="Aldolase"/>
    <property type="match status" value="2"/>
</dbReference>
<evidence type="ECO:0000256" key="5">
    <source>
        <dbReference type="RuleBase" id="RU003523"/>
    </source>
</evidence>
<dbReference type="InterPro" id="IPR054691">
    <property type="entry name" value="LeuA/HCS_post-cat"/>
</dbReference>
<feature type="domain" description="Pyruvate carboxyltransferase" evidence="7">
    <location>
        <begin position="277"/>
        <end position="357"/>
    </location>
</feature>
<dbReference type="AlphaFoldDB" id="A0A133VKK4"/>
<dbReference type="Gene3D" id="1.10.238.260">
    <property type="match status" value="1"/>
</dbReference>
<dbReference type="FunFam" id="3.20.20.70:FF:000010">
    <property type="entry name" value="2-isopropylmalate synthase"/>
    <property type="match status" value="1"/>
</dbReference>
<protein>
    <recommendedName>
        <fullName evidence="7">Pyruvate carboxyltransferase domain-containing protein</fullName>
    </recommendedName>
</protein>
<dbReference type="Gene3D" id="3.30.160.270">
    <property type="match status" value="1"/>
</dbReference>
<evidence type="ECO:0000256" key="6">
    <source>
        <dbReference type="SAM" id="Coils"/>
    </source>
</evidence>
<comment type="caution">
    <text evidence="8">The sequence shown here is derived from an EMBL/GenBank/DDBJ whole genome shotgun (WGS) entry which is preliminary data.</text>
</comment>
<keyword evidence="4" id="KW-0100">Branched-chain amino acid biosynthesis</keyword>
<dbReference type="InterPro" id="IPR002034">
    <property type="entry name" value="AIPM/Hcit_synth_CS"/>
</dbReference>
<dbReference type="Gene3D" id="3.20.20.70">
    <property type="entry name" value="Aldolase class I"/>
    <property type="match status" value="2"/>
</dbReference>
<organism evidence="8 9">
    <name type="scientific">candidate division MSBL1 archaeon SCGC-AAA382C18</name>
    <dbReference type="NCBI Taxonomy" id="1698281"/>
    <lineage>
        <taxon>Archaea</taxon>
        <taxon>Methanobacteriati</taxon>
        <taxon>Methanobacteriota</taxon>
        <taxon>candidate division MSBL1</taxon>
    </lineage>
</organism>
<evidence type="ECO:0000256" key="1">
    <source>
        <dbReference type="ARBA" id="ARBA00006154"/>
    </source>
</evidence>
<dbReference type="EMBL" id="LHYF01000015">
    <property type="protein sequence ID" value="KXB06988.1"/>
    <property type="molecule type" value="Genomic_DNA"/>
</dbReference>
<dbReference type="Pfam" id="PF00682">
    <property type="entry name" value="HMGL-like"/>
    <property type="match status" value="2"/>
</dbReference>
<feature type="coiled-coil region" evidence="6">
    <location>
        <begin position="428"/>
        <end position="455"/>
    </location>
</feature>
<dbReference type="PANTHER" id="PTHR42880:SF2">
    <property type="entry name" value="(R)-CITRAMALATE SYNTHASE CIMA"/>
    <property type="match status" value="1"/>
</dbReference>
<dbReference type="InterPro" id="IPR013785">
    <property type="entry name" value="Aldolase_TIM"/>
</dbReference>
<keyword evidence="2" id="KW-0028">Amino-acid biosynthesis</keyword>
<dbReference type="PANTHER" id="PTHR42880">
    <property type="entry name" value="HOMOCITRATE SYNTHASE"/>
    <property type="match status" value="1"/>
</dbReference>
<dbReference type="PROSITE" id="PS50991">
    <property type="entry name" value="PYR_CT"/>
    <property type="match status" value="2"/>
</dbReference>
<dbReference type="InterPro" id="IPR013709">
    <property type="entry name" value="2-isopropylmalate_synth_dimer"/>
</dbReference>
<evidence type="ECO:0000256" key="3">
    <source>
        <dbReference type="ARBA" id="ARBA00022679"/>
    </source>
</evidence>
<dbReference type="Pfam" id="PF08502">
    <property type="entry name" value="LeuA_dimer"/>
    <property type="match status" value="1"/>
</dbReference>
<evidence type="ECO:0000256" key="2">
    <source>
        <dbReference type="ARBA" id="ARBA00022605"/>
    </source>
</evidence>
<dbReference type="FunFam" id="1.10.238.260:FF:000001">
    <property type="entry name" value="2-isopropylmalate synthase"/>
    <property type="match status" value="1"/>
</dbReference>
<dbReference type="PATRIC" id="fig|1698281.3.peg.101"/>
<dbReference type="PROSITE" id="PS00815">
    <property type="entry name" value="AIPM_HOMOCIT_SYNTH_1"/>
    <property type="match status" value="1"/>
</dbReference>
<keyword evidence="9" id="KW-1185">Reference proteome</keyword>
<feature type="domain" description="Pyruvate carboxyltransferase" evidence="7">
    <location>
        <begin position="6"/>
        <end position="257"/>
    </location>
</feature>
<keyword evidence="6" id="KW-0175">Coiled coil</keyword>
<dbReference type="PROSITE" id="PS00816">
    <property type="entry name" value="AIPM_HOMOCIT_SYNTH_2"/>
    <property type="match status" value="2"/>
</dbReference>
<reference evidence="8 9" key="1">
    <citation type="journal article" date="2016" name="Sci. Rep.">
        <title>Metabolic traits of an uncultured archaeal lineage -MSBL1- from brine pools of the Red Sea.</title>
        <authorList>
            <person name="Mwirichia R."/>
            <person name="Alam I."/>
            <person name="Rashid M."/>
            <person name="Vinu M."/>
            <person name="Ba-Alawi W."/>
            <person name="Anthony Kamau A."/>
            <person name="Kamanda Ngugi D."/>
            <person name="Goker M."/>
            <person name="Klenk H.P."/>
            <person name="Bajic V."/>
            <person name="Stingl U."/>
        </authorList>
    </citation>
    <scope>NUCLEOTIDE SEQUENCE [LARGE SCALE GENOMIC DNA]</scope>
    <source>
        <strain evidence="8">SCGC-AAA382C18</strain>
    </source>
</reference>
<gene>
    <name evidence="8" type="ORF">AKJ52_01200</name>
</gene>
<dbReference type="Proteomes" id="UP000070404">
    <property type="component" value="Unassembled WGS sequence"/>
</dbReference>
<dbReference type="InterPro" id="IPR000891">
    <property type="entry name" value="PYR_CT"/>
</dbReference>
<evidence type="ECO:0000256" key="4">
    <source>
        <dbReference type="ARBA" id="ARBA00023304"/>
    </source>
</evidence>
<dbReference type="GO" id="GO:0003852">
    <property type="term" value="F:2-isopropylmalate synthase activity"/>
    <property type="evidence" value="ECO:0007669"/>
    <property type="project" value="InterPro"/>
</dbReference>
<dbReference type="SMART" id="SM00917">
    <property type="entry name" value="LeuA_dimer"/>
    <property type="match status" value="1"/>
</dbReference>
<proteinExistence type="inferred from homology"/>
<evidence type="ECO:0000313" key="9">
    <source>
        <dbReference type="Proteomes" id="UP000070404"/>
    </source>
</evidence>
<dbReference type="InterPro" id="IPR036230">
    <property type="entry name" value="LeuA_allosteric_dom_sf"/>
</dbReference>
<sequence>MSQKEIKIFDTTLRDGEQTPGVALHPDEKLELAKKLDEIGVDIIEAGSAMTSEGEREGMKKITEEDLDAEICSYCRGVESDIDAAIECGVDSVHLVIPTSDLHMEQRLEMSKEEIKSMATEMAGYALDHGLTVEFSAEDATRSDREFLKEFYQAGIEEGVQRICICDTVGMMMPEQISDLFSYLAQDIDVPIAAHCHDDFGVAVANTLSAVRAGAEEVHVTLNGIGERAGNAALEEVALALAEFYDYETNLNLESLYEAAQIAEEYTGIPIPPSKAMNNLTKEIKKEVDIPISVHCHDDFGLANSNSVAAVEAGAEQVHVAVNGLGERAGNASLEETVMTLNSLYDLKTGIKTESLVKTSSLLERITGIQVPPNKAIVGSNAFTHEAGIHVHGVIESSGTYEALSPEMVGHHRRLTLGKHAGKKSVKKQLEKLDIEATENQIDDITDRLKELGDKGKAVTDADLRAITESIIGTLPEEEKAVELLEATVTTGSTVTPTSSVRLSFKGEERVGSATGVGPVDAGIKALRSLMSEIAKLDLKEYHLDAITGGSDALADVTVKLEDKENNLYIAKGVREDVVLASVEAMVNGINQYFASQEQD</sequence>
<evidence type="ECO:0000313" key="8">
    <source>
        <dbReference type="EMBL" id="KXB06988.1"/>
    </source>
</evidence>
<dbReference type="SUPFAM" id="SSF110921">
    <property type="entry name" value="2-isopropylmalate synthase LeuA, allosteric (dimerisation) domain"/>
    <property type="match status" value="1"/>
</dbReference>
<evidence type="ECO:0000259" key="7">
    <source>
        <dbReference type="PROSITE" id="PS50991"/>
    </source>
</evidence>
<accession>A0A133VKK4</accession>
<dbReference type="Pfam" id="PF22617">
    <property type="entry name" value="HCS_D2"/>
    <property type="match status" value="1"/>
</dbReference>
<dbReference type="GO" id="GO:0009098">
    <property type="term" value="P:L-leucine biosynthetic process"/>
    <property type="evidence" value="ECO:0007669"/>
    <property type="project" value="InterPro"/>
</dbReference>
<dbReference type="CDD" id="cd07940">
    <property type="entry name" value="DRE_TIM_IPMS"/>
    <property type="match status" value="1"/>
</dbReference>